<gene>
    <name evidence="2" type="ORF">EJ08DRAFT_592391</name>
</gene>
<evidence type="ECO:0000313" key="3">
    <source>
        <dbReference type="Proteomes" id="UP000800235"/>
    </source>
</evidence>
<dbReference type="EMBL" id="MU007056">
    <property type="protein sequence ID" value="KAF2428070.1"/>
    <property type="molecule type" value="Genomic_DNA"/>
</dbReference>
<name>A0A9P4NMU5_9PEZI</name>
<evidence type="ECO:0000313" key="2">
    <source>
        <dbReference type="EMBL" id="KAF2428070.1"/>
    </source>
</evidence>
<proteinExistence type="predicted"/>
<dbReference type="PANTHER" id="PTHR21310">
    <property type="entry name" value="AMINOGLYCOSIDE PHOSPHOTRANSFERASE-RELATED-RELATED"/>
    <property type="match status" value="1"/>
</dbReference>
<dbReference type="InterPro" id="IPR002575">
    <property type="entry name" value="Aminoglycoside_PTrfase"/>
</dbReference>
<feature type="non-terminal residue" evidence="2">
    <location>
        <position position="1"/>
    </location>
</feature>
<dbReference type="PANTHER" id="PTHR21310:SF51">
    <property type="entry name" value="AMINOGLYCOSIDE PHOSPHOTRANSFERASE DOMAIN-CONTAINING PROTEIN"/>
    <property type="match status" value="1"/>
</dbReference>
<keyword evidence="3" id="KW-1185">Reference proteome</keyword>
<dbReference type="Gene3D" id="3.90.1200.10">
    <property type="match status" value="1"/>
</dbReference>
<dbReference type="Pfam" id="PF01636">
    <property type="entry name" value="APH"/>
    <property type="match status" value="1"/>
</dbReference>
<evidence type="ECO:0000259" key="1">
    <source>
        <dbReference type="Pfam" id="PF01636"/>
    </source>
</evidence>
<dbReference type="InterPro" id="IPR011009">
    <property type="entry name" value="Kinase-like_dom_sf"/>
</dbReference>
<accession>A0A9P4NMU5</accession>
<dbReference type="InterPro" id="IPR051678">
    <property type="entry name" value="AGP_Transferase"/>
</dbReference>
<dbReference type="OrthoDB" id="10003767at2759"/>
<protein>
    <recommendedName>
        <fullName evidence="1">Aminoglycoside phosphotransferase domain-containing protein</fullName>
    </recommendedName>
</protein>
<dbReference type="AlphaFoldDB" id="A0A9P4NMU5"/>
<organism evidence="2 3">
    <name type="scientific">Tothia fuscella</name>
    <dbReference type="NCBI Taxonomy" id="1048955"/>
    <lineage>
        <taxon>Eukaryota</taxon>
        <taxon>Fungi</taxon>
        <taxon>Dikarya</taxon>
        <taxon>Ascomycota</taxon>
        <taxon>Pezizomycotina</taxon>
        <taxon>Dothideomycetes</taxon>
        <taxon>Pleosporomycetidae</taxon>
        <taxon>Venturiales</taxon>
        <taxon>Cylindrosympodiaceae</taxon>
        <taxon>Tothia</taxon>
    </lineage>
</organism>
<reference evidence="2" key="1">
    <citation type="journal article" date="2020" name="Stud. Mycol.">
        <title>101 Dothideomycetes genomes: a test case for predicting lifestyles and emergence of pathogens.</title>
        <authorList>
            <person name="Haridas S."/>
            <person name="Albert R."/>
            <person name="Binder M."/>
            <person name="Bloem J."/>
            <person name="Labutti K."/>
            <person name="Salamov A."/>
            <person name="Andreopoulos B."/>
            <person name="Baker S."/>
            <person name="Barry K."/>
            <person name="Bills G."/>
            <person name="Bluhm B."/>
            <person name="Cannon C."/>
            <person name="Castanera R."/>
            <person name="Culley D."/>
            <person name="Daum C."/>
            <person name="Ezra D."/>
            <person name="Gonzalez J."/>
            <person name="Henrissat B."/>
            <person name="Kuo A."/>
            <person name="Liang C."/>
            <person name="Lipzen A."/>
            <person name="Lutzoni F."/>
            <person name="Magnuson J."/>
            <person name="Mondo S."/>
            <person name="Nolan M."/>
            <person name="Ohm R."/>
            <person name="Pangilinan J."/>
            <person name="Park H.-J."/>
            <person name="Ramirez L."/>
            <person name="Alfaro M."/>
            <person name="Sun H."/>
            <person name="Tritt A."/>
            <person name="Yoshinaga Y."/>
            <person name="Zwiers L.-H."/>
            <person name="Turgeon B."/>
            <person name="Goodwin S."/>
            <person name="Spatafora J."/>
            <person name="Crous P."/>
            <person name="Grigoriev I."/>
        </authorList>
    </citation>
    <scope>NUCLEOTIDE SEQUENCE</scope>
    <source>
        <strain evidence="2">CBS 130266</strain>
    </source>
</reference>
<feature type="domain" description="Aminoglycoside phosphotransferase" evidence="1">
    <location>
        <begin position="16"/>
        <end position="255"/>
    </location>
</feature>
<dbReference type="SUPFAM" id="SSF56112">
    <property type="entry name" value="Protein kinase-like (PK-like)"/>
    <property type="match status" value="1"/>
</dbReference>
<sequence>GSFHVVYIASSEAGQKVCLKIPAYGQEGKWLPEDAVLLRSEALSMRFIKENTQVPLPTMFAYDATMDNEIGAPFILMSFIDGRPANELSAEWILSASPGDRVHKERVLNESLVRSMAGLSQLRFGKIGMLDFPEEHRDPVVTTYCSYCTTEDDDGTYRQTWTSCGPFKSSKEYFLHRFNALKALKWQGESRTADLAGVYKLLEVCAACVPASGTPDHEAFGLAHSDLNLQNVLCDDDGNVVGIIYWEKVHTAPVYLGWASLPLWLREDWELDYNWPYRDAISSPVQLETSRTHYATALREQMGKPDDWLVPEKSLFLTALDEAMKDVTNARVRCPPLMTRMLPMILPTVLPMRFLFDLAEDEEEDDGGWIKDVDLDLQDYVTNAITQLFRCVPEQAG</sequence>
<dbReference type="Proteomes" id="UP000800235">
    <property type="component" value="Unassembled WGS sequence"/>
</dbReference>
<comment type="caution">
    <text evidence="2">The sequence shown here is derived from an EMBL/GenBank/DDBJ whole genome shotgun (WGS) entry which is preliminary data.</text>
</comment>